<protein>
    <recommendedName>
        <fullName evidence="3">Helicase C-terminal domain-containing protein</fullName>
    </recommendedName>
</protein>
<dbReference type="GO" id="GO:0003678">
    <property type="term" value="F:DNA helicase activity"/>
    <property type="evidence" value="ECO:0007669"/>
    <property type="project" value="TreeGrafter"/>
</dbReference>
<dbReference type="AlphaFoldDB" id="X0ZR80"/>
<dbReference type="InterPro" id="IPR001650">
    <property type="entry name" value="Helicase_C-like"/>
</dbReference>
<feature type="domain" description="Helicase C-terminal" evidence="3">
    <location>
        <begin position="1"/>
        <end position="78"/>
    </location>
</feature>
<organism evidence="4">
    <name type="scientific">marine sediment metagenome</name>
    <dbReference type="NCBI Taxonomy" id="412755"/>
    <lineage>
        <taxon>unclassified sequences</taxon>
        <taxon>metagenomes</taxon>
        <taxon>ecological metagenomes</taxon>
    </lineage>
</organism>
<dbReference type="PANTHER" id="PTHR47964">
    <property type="entry name" value="ATP-DEPENDENT DNA HELICASE HOMOLOG RECG, CHLOROPLASTIC"/>
    <property type="match status" value="1"/>
</dbReference>
<dbReference type="SMART" id="SM00982">
    <property type="entry name" value="TRCF"/>
    <property type="match status" value="1"/>
</dbReference>
<evidence type="ECO:0000256" key="2">
    <source>
        <dbReference type="ARBA" id="ARBA00022806"/>
    </source>
</evidence>
<keyword evidence="2" id="KW-0547">Nucleotide-binding</keyword>
<evidence type="ECO:0000259" key="3">
    <source>
        <dbReference type="PROSITE" id="PS51194"/>
    </source>
</evidence>
<dbReference type="SUPFAM" id="SSF52540">
    <property type="entry name" value="P-loop containing nucleoside triphosphate hydrolases"/>
    <property type="match status" value="1"/>
</dbReference>
<keyword evidence="2" id="KW-0067">ATP-binding</keyword>
<evidence type="ECO:0000256" key="1">
    <source>
        <dbReference type="ARBA" id="ARBA00022801"/>
    </source>
</evidence>
<dbReference type="GO" id="GO:0016787">
    <property type="term" value="F:hydrolase activity"/>
    <property type="evidence" value="ECO:0007669"/>
    <property type="project" value="UniProtKB-KW"/>
</dbReference>
<dbReference type="InterPro" id="IPR027417">
    <property type="entry name" value="P-loop_NTPase"/>
</dbReference>
<dbReference type="Gene3D" id="3.40.50.300">
    <property type="entry name" value="P-loop containing nucleotide triphosphate hydrolases"/>
    <property type="match status" value="1"/>
</dbReference>
<dbReference type="Pfam" id="PF03461">
    <property type="entry name" value="TRCF"/>
    <property type="match status" value="1"/>
</dbReference>
<gene>
    <name evidence="4" type="ORF">S01H4_10246</name>
</gene>
<dbReference type="PANTHER" id="PTHR47964:SF1">
    <property type="entry name" value="ATP-DEPENDENT DNA HELICASE HOMOLOG RECG, CHLOROPLASTIC"/>
    <property type="match status" value="1"/>
</dbReference>
<dbReference type="InterPro" id="IPR037235">
    <property type="entry name" value="TRCF-like_C_D7"/>
</dbReference>
<dbReference type="PROSITE" id="PS51194">
    <property type="entry name" value="HELICASE_CTER"/>
    <property type="match status" value="1"/>
</dbReference>
<dbReference type="GO" id="GO:0006281">
    <property type="term" value="P:DNA repair"/>
    <property type="evidence" value="ECO:0007669"/>
    <property type="project" value="InterPro"/>
</dbReference>
<reference evidence="4" key="1">
    <citation type="journal article" date="2014" name="Front. Microbiol.">
        <title>High frequency of phylogenetically diverse reductive dehalogenase-homologous genes in deep subseafloor sedimentary metagenomes.</title>
        <authorList>
            <person name="Kawai M."/>
            <person name="Futagami T."/>
            <person name="Toyoda A."/>
            <person name="Takaki Y."/>
            <person name="Nishi S."/>
            <person name="Hori S."/>
            <person name="Arai W."/>
            <person name="Tsubouchi T."/>
            <person name="Morono Y."/>
            <person name="Uchiyama I."/>
            <person name="Ito T."/>
            <person name="Fujiyama A."/>
            <person name="Inagaki F."/>
            <person name="Takami H."/>
        </authorList>
    </citation>
    <scope>NUCLEOTIDE SEQUENCE</scope>
    <source>
        <strain evidence="4">Expedition CK06-06</strain>
    </source>
</reference>
<feature type="non-terminal residue" evidence="4">
    <location>
        <position position="1"/>
    </location>
</feature>
<evidence type="ECO:0000313" key="4">
    <source>
        <dbReference type="EMBL" id="GAG62943.1"/>
    </source>
</evidence>
<dbReference type="EMBL" id="BART01003878">
    <property type="protein sequence ID" value="GAG62943.1"/>
    <property type="molecule type" value="Genomic_DNA"/>
</dbReference>
<proteinExistence type="predicted"/>
<dbReference type="SUPFAM" id="SSF143517">
    <property type="entry name" value="TRCF domain-like"/>
    <property type="match status" value="1"/>
</dbReference>
<comment type="caution">
    <text evidence="4">The sequence shown here is derived from an EMBL/GenBank/DDBJ whole genome shotgun (WGS) entry which is preliminary data.</text>
</comment>
<dbReference type="InterPro" id="IPR005118">
    <property type="entry name" value="TRCF_C"/>
</dbReference>
<keyword evidence="1" id="KW-0378">Hydrolase</keyword>
<name>X0ZR80_9ZZZZ</name>
<accession>X0ZR80</accession>
<sequence length="268" mass="30478">GIDIPLVNTLIVNRADLFGLAQLYQLRGRVGRSSRQAVAYFLVPPFTELTNLAKERLKALQEFTELGSGFRLAAKDLEIRGAGNFLGSKQHGYMEAVGFDYYMHLLEKTIKELKGEAREEVKSEINLKVDIRIPEDYLPQINLRFNLYKRISSVEDLSEIEKIKEEIEDRYGPLPSIVANLLRYGIIKHLAQKIKINAIDRIGKKIIFKIFSSSSVDLARLAKLMERYSGTITPQGVMSLSILARKETEIMDETISILKELSLYNIIN</sequence>
<dbReference type="Gene3D" id="3.90.1150.50">
    <property type="entry name" value="Transcription-repair-coupling factor, D7 domain"/>
    <property type="match status" value="1"/>
</dbReference>
<keyword evidence="2" id="KW-0347">Helicase</keyword>
<dbReference type="InterPro" id="IPR047112">
    <property type="entry name" value="RecG/Mfd"/>
</dbReference>